<comment type="caution">
    <text evidence="2">The sequence shown here is derived from an EMBL/GenBank/DDBJ whole genome shotgun (WGS) entry which is preliminary data.</text>
</comment>
<feature type="transmembrane region" description="Helical" evidence="1">
    <location>
        <begin position="37"/>
        <end position="58"/>
    </location>
</feature>
<feature type="transmembrane region" description="Helical" evidence="1">
    <location>
        <begin position="109"/>
        <end position="132"/>
    </location>
</feature>
<feature type="transmembrane region" description="Helical" evidence="1">
    <location>
        <begin position="782"/>
        <end position="799"/>
    </location>
</feature>
<feature type="transmembrane region" description="Helical" evidence="1">
    <location>
        <begin position="657"/>
        <end position="678"/>
    </location>
</feature>
<evidence type="ECO:0000313" key="2">
    <source>
        <dbReference type="EMBL" id="GAN77300.1"/>
    </source>
</evidence>
<feature type="transmembrane region" description="Helical" evidence="1">
    <location>
        <begin position="586"/>
        <end position="610"/>
    </location>
</feature>
<name>A0A0D6P6B1_9PROT</name>
<dbReference type="OrthoDB" id="7282445at2"/>
<evidence type="ECO:0000256" key="1">
    <source>
        <dbReference type="SAM" id="Phobius"/>
    </source>
</evidence>
<evidence type="ECO:0000313" key="3">
    <source>
        <dbReference type="Proteomes" id="UP000032680"/>
    </source>
</evidence>
<evidence type="ECO:0008006" key="4">
    <source>
        <dbReference type="Google" id="ProtNLM"/>
    </source>
</evidence>
<dbReference type="RefSeq" id="WP_148360478.1">
    <property type="nucleotide sequence ID" value="NZ_BANB01000279.1"/>
</dbReference>
<feature type="transmembrane region" description="Helical" evidence="1">
    <location>
        <begin position="70"/>
        <end position="89"/>
    </location>
</feature>
<sequence length="815" mass="85657">MTSPRRSLWALALVSLATVGFETTLTRYFAVAKWSEYGYWVISIVMAGFALSGVVMALARDAFARRGPALLAALPAVLVATAAVGFHYTTTNPFNPLQLQNPATWQPQVWNIAGYYSALLPFFFAAGLFVGLSFILNDRQVPRVYAFDLVGAGAGALLVLALMYVLHPFDLVPALLPALAVAAVFAPRARLAAVAAALVALAGAEGLLLADNQAAFNDFKAIYAPLHTPGARVVAERRSPRGDYMLLDDFTERVDTDVSNNAGLLNLPGPPQTYGLYRDGNRVAALPKPGPLDLGYAAAGLDALPYALIPHARVLVAGASGGFRAMLPLALGAATVDALEPEPTLRDAVAHGLGPAPPLAHDRRLRLLAASPLDVSGIGGPYDVIDLSADYLDAAEDNAAAYTVEAIAADLRALRPGGLLSLPVSIRDFPVYALRVLATARAALLAVGTTDPAAHVIVYRSAWNVRLLLSPTRFDGARIAAARAWCDARSFDVSYYPGIDPAALRANIYNDLPAVSFSRGEVTAEGADDAIADEARAVLAGRPTPSGADFSLAPETLDRPFYYAALRLDRLGTILRRVEILPQPEIGALVNLAVLAQAAILALIVLLVPLLAPSRVRAAPGVVARAVVYFPALGLGFLFIEITAIERASLYLGDRANAFALVLTGMLIFSGLGSLLAGRARGPWRMVLPAAGVVVLWCAAAALGATPALLASLDWPFVVRAGLVLLAIAPVSVALGTFFPLGLAQAGPTGFLPWAWGLNGAFSVVATPLANLLAREAGFDRVLIAAALLYVLAAVAFPLSRREHSWLQTASHAAD</sequence>
<keyword evidence="1" id="KW-0472">Membrane</keyword>
<feature type="transmembrane region" description="Helical" evidence="1">
    <location>
        <begin position="690"/>
        <end position="711"/>
    </location>
</feature>
<feature type="transmembrane region" description="Helical" evidence="1">
    <location>
        <begin position="622"/>
        <end position="645"/>
    </location>
</feature>
<reference evidence="2 3" key="1">
    <citation type="submission" date="2012-11" db="EMBL/GenBank/DDBJ databases">
        <title>Whole genome sequence of Acidisphaera rubrifaciens HS-AP3.</title>
        <authorList>
            <person name="Azuma Y."/>
            <person name="Higashiura N."/>
            <person name="Hirakawa H."/>
            <person name="Matsushita K."/>
        </authorList>
    </citation>
    <scope>NUCLEOTIDE SEQUENCE [LARGE SCALE GENOMIC DNA]</scope>
    <source>
        <strain evidence="2 3">HS-AP3</strain>
    </source>
</reference>
<dbReference type="SUPFAM" id="SSF53335">
    <property type="entry name" value="S-adenosyl-L-methionine-dependent methyltransferases"/>
    <property type="match status" value="1"/>
</dbReference>
<dbReference type="Proteomes" id="UP000032680">
    <property type="component" value="Unassembled WGS sequence"/>
</dbReference>
<dbReference type="AlphaFoldDB" id="A0A0D6P6B1"/>
<organism evidence="2 3">
    <name type="scientific">Acidisphaera rubrifaciens HS-AP3</name>
    <dbReference type="NCBI Taxonomy" id="1231350"/>
    <lineage>
        <taxon>Bacteria</taxon>
        <taxon>Pseudomonadati</taxon>
        <taxon>Pseudomonadota</taxon>
        <taxon>Alphaproteobacteria</taxon>
        <taxon>Acetobacterales</taxon>
        <taxon>Acetobacteraceae</taxon>
        <taxon>Acidisphaera</taxon>
    </lineage>
</organism>
<keyword evidence="3" id="KW-1185">Reference proteome</keyword>
<protein>
    <recommendedName>
        <fullName evidence="4">Spermidine synthase</fullName>
    </recommendedName>
</protein>
<keyword evidence="1" id="KW-1133">Transmembrane helix</keyword>
<proteinExistence type="predicted"/>
<feature type="transmembrane region" description="Helical" evidence="1">
    <location>
        <begin position="751"/>
        <end position="770"/>
    </location>
</feature>
<feature type="transmembrane region" description="Helical" evidence="1">
    <location>
        <begin position="717"/>
        <end position="739"/>
    </location>
</feature>
<gene>
    <name evidence="2" type="ORF">Asru_0279_02</name>
</gene>
<accession>A0A0D6P6B1</accession>
<dbReference type="InterPro" id="IPR029063">
    <property type="entry name" value="SAM-dependent_MTases_sf"/>
</dbReference>
<feature type="transmembrane region" description="Helical" evidence="1">
    <location>
        <begin position="144"/>
        <end position="165"/>
    </location>
</feature>
<keyword evidence="1" id="KW-0812">Transmembrane</keyword>
<dbReference type="EMBL" id="BANB01000279">
    <property type="protein sequence ID" value="GAN77300.1"/>
    <property type="molecule type" value="Genomic_DNA"/>
</dbReference>